<accession>A0A1V6UD13</accession>
<gene>
    <name evidence="1" type="ORF">PENCOP_c012G02124</name>
</gene>
<organism evidence="1 2">
    <name type="scientific">Penicillium coprophilum</name>
    <dbReference type="NCBI Taxonomy" id="36646"/>
    <lineage>
        <taxon>Eukaryota</taxon>
        <taxon>Fungi</taxon>
        <taxon>Dikarya</taxon>
        <taxon>Ascomycota</taxon>
        <taxon>Pezizomycotina</taxon>
        <taxon>Eurotiomycetes</taxon>
        <taxon>Eurotiomycetidae</taxon>
        <taxon>Eurotiales</taxon>
        <taxon>Aspergillaceae</taxon>
        <taxon>Penicillium</taxon>
    </lineage>
</organism>
<dbReference type="STRING" id="36646.A0A1V6UD13"/>
<dbReference type="EMBL" id="MDDG01000012">
    <property type="protein sequence ID" value="OQE36311.1"/>
    <property type="molecule type" value="Genomic_DNA"/>
</dbReference>
<reference evidence="2" key="1">
    <citation type="journal article" date="2017" name="Nat. Microbiol.">
        <title>Global analysis of biosynthetic gene clusters reveals vast potential of secondary metabolite production in Penicillium species.</title>
        <authorList>
            <person name="Nielsen J.C."/>
            <person name="Grijseels S."/>
            <person name="Prigent S."/>
            <person name="Ji B."/>
            <person name="Dainat J."/>
            <person name="Nielsen K.F."/>
            <person name="Frisvad J.C."/>
            <person name="Workman M."/>
            <person name="Nielsen J."/>
        </authorList>
    </citation>
    <scope>NUCLEOTIDE SEQUENCE [LARGE SCALE GENOMIC DNA]</scope>
    <source>
        <strain evidence="2">IBT 31321</strain>
    </source>
</reference>
<dbReference type="AlphaFoldDB" id="A0A1V6UD13"/>
<sequence>MPIESAETPGYYKDRKFLLELELVIDELEEHKMHKIDLAKLKGFGIDHQRKILNREDSAQPSFFAPYPSIPGPSDSTVDDVRSISNLRTPVLRTLSIRHVKLQVSGRPMFPTGRMIHGPRKSENPTTSLGGLLYFSVVFQRPIRRLAYY</sequence>
<evidence type="ECO:0000313" key="2">
    <source>
        <dbReference type="Proteomes" id="UP000191500"/>
    </source>
</evidence>
<protein>
    <submittedName>
        <fullName evidence="1">Uncharacterized protein</fullName>
    </submittedName>
</protein>
<name>A0A1V6UD13_9EURO</name>
<evidence type="ECO:0000313" key="1">
    <source>
        <dbReference type="EMBL" id="OQE36311.1"/>
    </source>
</evidence>
<comment type="caution">
    <text evidence="1">The sequence shown here is derived from an EMBL/GenBank/DDBJ whole genome shotgun (WGS) entry which is preliminary data.</text>
</comment>
<keyword evidence="2" id="KW-1185">Reference proteome</keyword>
<proteinExistence type="predicted"/>
<dbReference type="Proteomes" id="UP000191500">
    <property type="component" value="Unassembled WGS sequence"/>
</dbReference>